<sequence>MLLKGSKRFLEMGCVVLMKHKIGFLGMSLVVDLLLSGCTQAQQAKKISHHQVVKLAIRDRAVTLDTAKLEDANGSQIAQNVYEGLYRLDKAGYLVLAGAKSEEKSSDKRVLTYHLKKNHWSNGDLVTAKDYVIAWQRAVNKTSGNSWNSLKILQNASAVHSGLLPLSSLGVKALDDLTLQVTLVKPVSYYQQVFTSTVAMPQNYRLVQRYGTKYGTKAEYTAFNGPFKLNHWTPQAKQWTLVKNQNYWGHKSVKLKKAKYYTDEKTANVVKDFKKGKYDYVRVGTLYNSRYKKDADFHEHLIPQIIVLNFNPQRKVTANRHFRLAVTYALDRRQLVKKQLKSGQALYGLIPQNYSYNLSNDLCFRKEYGNLVGYKPKLARKYLKLAQQELGQKKITLTMLATNTSESQLVAQKVAKQLKQVLPDVTLKVKAVSLAQKIKQADAYQYDMVYLSWQPDFVDLSSFFNYGGMLHLSDYQNQTYWQLVEQVQTMQASAKCRQMYAKAEKILIAQDAFVVPVFQSTEGYFITKGVKGITFSPYATTYYLRYVDAK</sequence>
<dbReference type="PANTHER" id="PTHR30290:SF10">
    <property type="entry name" value="PERIPLASMIC OLIGOPEPTIDE-BINDING PROTEIN-RELATED"/>
    <property type="match status" value="1"/>
</dbReference>
<evidence type="ECO:0000256" key="4">
    <source>
        <dbReference type="ARBA" id="ARBA00022729"/>
    </source>
</evidence>
<dbReference type="InterPro" id="IPR030678">
    <property type="entry name" value="Peptide/Ni-bd"/>
</dbReference>
<keyword evidence="4" id="KW-0732">Signal</keyword>
<dbReference type="Pfam" id="PF00496">
    <property type="entry name" value="SBP_bac_5"/>
    <property type="match status" value="1"/>
</dbReference>
<proteinExistence type="inferred from homology"/>
<evidence type="ECO:0000313" key="7">
    <source>
        <dbReference type="Proteomes" id="UP000182089"/>
    </source>
</evidence>
<dbReference type="Gene3D" id="3.90.76.10">
    <property type="entry name" value="Dipeptide-binding Protein, Domain 1"/>
    <property type="match status" value="1"/>
</dbReference>
<evidence type="ECO:0000259" key="5">
    <source>
        <dbReference type="Pfam" id="PF00496"/>
    </source>
</evidence>
<comment type="caution">
    <text evidence="6">The sequence shown here is derived from an EMBL/GenBank/DDBJ whole genome shotgun (WGS) entry which is preliminary data.</text>
</comment>
<dbReference type="Gene3D" id="3.40.190.10">
    <property type="entry name" value="Periplasmic binding protein-like II"/>
    <property type="match status" value="1"/>
</dbReference>
<protein>
    <submittedName>
        <fullName evidence="6">Oligopeptide transport system substrate-binding protein</fullName>
    </submittedName>
</protein>
<dbReference type="InterPro" id="IPR039424">
    <property type="entry name" value="SBP_5"/>
</dbReference>
<comment type="subcellular location">
    <subcellularLocation>
        <location evidence="1">Cell envelope</location>
    </subcellularLocation>
</comment>
<dbReference type="Proteomes" id="UP000182089">
    <property type="component" value="Unassembled WGS sequence"/>
</dbReference>
<dbReference type="EMBL" id="FOCC01000011">
    <property type="protein sequence ID" value="SEM86136.1"/>
    <property type="molecule type" value="Genomic_DNA"/>
</dbReference>
<accession>A0ABY1ACU3</accession>
<reference evidence="6 7" key="1">
    <citation type="submission" date="2016-10" db="EMBL/GenBank/DDBJ databases">
        <authorList>
            <person name="Varghese N."/>
            <person name="Submissions S."/>
        </authorList>
    </citation>
    <scope>NUCLEOTIDE SEQUENCE [LARGE SCALE GENOMIC DNA]</scope>
    <source>
        <strain evidence="6 7">WC1T17</strain>
    </source>
</reference>
<comment type="similarity">
    <text evidence="2">Belongs to the bacterial solute-binding protein 5 family.</text>
</comment>
<organism evidence="6 7">
    <name type="scientific">Ligilactobacillus ruminis</name>
    <dbReference type="NCBI Taxonomy" id="1623"/>
    <lineage>
        <taxon>Bacteria</taxon>
        <taxon>Bacillati</taxon>
        <taxon>Bacillota</taxon>
        <taxon>Bacilli</taxon>
        <taxon>Lactobacillales</taxon>
        <taxon>Lactobacillaceae</taxon>
        <taxon>Ligilactobacillus</taxon>
    </lineage>
</organism>
<feature type="domain" description="Solute-binding protein family 5" evidence="5">
    <location>
        <begin position="99"/>
        <end position="465"/>
    </location>
</feature>
<dbReference type="Gene3D" id="3.10.105.10">
    <property type="entry name" value="Dipeptide-binding Protein, Domain 3"/>
    <property type="match status" value="1"/>
</dbReference>
<dbReference type="CDD" id="cd08504">
    <property type="entry name" value="PBP2_OppA"/>
    <property type="match status" value="1"/>
</dbReference>
<evidence type="ECO:0000256" key="2">
    <source>
        <dbReference type="ARBA" id="ARBA00005695"/>
    </source>
</evidence>
<dbReference type="PIRSF" id="PIRSF002741">
    <property type="entry name" value="MppA"/>
    <property type="match status" value="1"/>
</dbReference>
<name>A0ABY1ACU3_9LACO</name>
<keyword evidence="3" id="KW-0813">Transport</keyword>
<evidence type="ECO:0000256" key="1">
    <source>
        <dbReference type="ARBA" id="ARBA00004196"/>
    </source>
</evidence>
<dbReference type="InterPro" id="IPR000914">
    <property type="entry name" value="SBP_5_dom"/>
</dbReference>
<dbReference type="PANTHER" id="PTHR30290">
    <property type="entry name" value="PERIPLASMIC BINDING COMPONENT OF ABC TRANSPORTER"/>
    <property type="match status" value="1"/>
</dbReference>
<dbReference type="SUPFAM" id="SSF53850">
    <property type="entry name" value="Periplasmic binding protein-like II"/>
    <property type="match status" value="1"/>
</dbReference>
<evidence type="ECO:0000313" key="6">
    <source>
        <dbReference type="EMBL" id="SEM86136.1"/>
    </source>
</evidence>
<gene>
    <name evidence="6" type="ORF">SAMN05216431_1115</name>
</gene>
<evidence type="ECO:0000256" key="3">
    <source>
        <dbReference type="ARBA" id="ARBA00022448"/>
    </source>
</evidence>